<evidence type="ECO:0000256" key="3">
    <source>
        <dbReference type="ARBA" id="ARBA00022989"/>
    </source>
</evidence>
<dbReference type="RefSeq" id="WP_166233016.1">
    <property type="nucleotide sequence ID" value="NZ_CP049865.1"/>
</dbReference>
<feature type="transmembrane region" description="Helical" evidence="5">
    <location>
        <begin position="291"/>
        <end position="312"/>
    </location>
</feature>
<feature type="transmembrane region" description="Helical" evidence="5">
    <location>
        <begin position="319"/>
        <end position="340"/>
    </location>
</feature>
<reference evidence="7 8" key="1">
    <citation type="submission" date="2020-03" db="EMBL/GenBank/DDBJ databases">
        <title>Propioniciclava sp. nov., isolated from Hydrophilus acuminatus.</title>
        <authorList>
            <person name="Hyun D.-W."/>
            <person name="Bae J.-W."/>
        </authorList>
    </citation>
    <scope>NUCLEOTIDE SEQUENCE [LARGE SCALE GENOMIC DNA]</scope>
    <source>
        <strain evidence="7 8">HDW11</strain>
    </source>
</reference>
<dbReference type="InterPro" id="IPR020846">
    <property type="entry name" value="MFS_dom"/>
</dbReference>
<keyword evidence="3 5" id="KW-1133">Transmembrane helix</keyword>
<feature type="transmembrane region" description="Helical" evidence="5">
    <location>
        <begin position="188"/>
        <end position="206"/>
    </location>
</feature>
<feature type="transmembrane region" description="Helical" evidence="5">
    <location>
        <begin position="96"/>
        <end position="115"/>
    </location>
</feature>
<dbReference type="Pfam" id="PF07690">
    <property type="entry name" value="MFS_1"/>
    <property type="match status" value="1"/>
</dbReference>
<protein>
    <submittedName>
        <fullName evidence="7">MFS transporter</fullName>
    </submittedName>
</protein>
<evidence type="ECO:0000259" key="6">
    <source>
        <dbReference type="PROSITE" id="PS50850"/>
    </source>
</evidence>
<evidence type="ECO:0000256" key="2">
    <source>
        <dbReference type="ARBA" id="ARBA00022692"/>
    </source>
</evidence>
<dbReference type="PANTHER" id="PTHR43826">
    <property type="entry name" value="GLUCOSE-6-PHOSPHATE EXCHANGER SLC37A4"/>
    <property type="match status" value="1"/>
</dbReference>
<proteinExistence type="predicted"/>
<sequence>MAPGTGVVVQDDFTPRALSQPGSYDRRRTEVFLLTFVGYVACYLVRNNTAVASGLLVTEEGWTPLDVGLVLTGFTVTYGLAKLVMGVVVDRSSLRVGYGAALIVSALVCAAMGFVPHVVAMTAAMAVIGLAQGVCAPASLATLGAWYPPWQRASRVAVWNTSQNVGAALLPLLVMGAMLALGVHHWSLAYWVPGALALGAGVWVLLRGGDRPWREGYPTLPERYGPDALPEVRGSTEASYWRLVRIHVVGNRLLLALAVLNALLYLLRFGVLNWIPLYTMTEVGLSVPEAGLVMAVYEWAAVPGALLFALVAHRWPNRMAMAGAAGLVVLAFGLLGYSVADNRVEVFVMAGLLGALTYGPQVVINILTLNFVSPRAMGVAVGFVGLGGYLVGEVVANLGMPTLAEQLGWGRAFVALAAISAVAALIYWELRRAERRTVPSR</sequence>
<dbReference type="GO" id="GO:0035435">
    <property type="term" value="P:phosphate ion transmembrane transport"/>
    <property type="evidence" value="ECO:0007669"/>
    <property type="project" value="TreeGrafter"/>
</dbReference>
<dbReference type="InterPro" id="IPR011701">
    <property type="entry name" value="MFS"/>
</dbReference>
<feature type="transmembrane region" description="Helical" evidence="5">
    <location>
        <begin position="121"/>
        <end position="143"/>
    </location>
</feature>
<organism evidence="7 8">
    <name type="scientific">Propioniciclava coleopterorum</name>
    <dbReference type="NCBI Taxonomy" id="2714937"/>
    <lineage>
        <taxon>Bacteria</taxon>
        <taxon>Bacillati</taxon>
        <taxon>Actinomycetota</taxon>
        <taxon>Actinomycetes</taxon>
        <taxon>Propionibacteriales</taxon>
        <taxon>Propionibacteriaceae</taxon>
        <taxon>Propioniciclava</taxon>
    </lineage>
</organism>
<evidence type="ECO:0000256" key="5">
    <source>
        <dbReference type="SAM" id="Phobius"/>
    </source>
</evidence>
<gene>
    <name evidence="7" type="ORF">G7070_06880</name>
</gene>
<dbReference type="AlphaFoldDB" id="A0A6G7Y5Z3"/>
<dbReference type="PROSITE" id="PS50850">
    <property type="entry name" value="MFS"/>
    <property type="match status" value="1"/>
</dbReference>
<name>A0A6G7Y5Z3_9ACTN</name>
<comment type="subcellular location">
    <subcellularLocation>
        <location evidence="1">Cell membrane</location>
        <topology evidence="1">Multi-pass membrane protein</topology>
    </subcellularLocation>
</comment>
<keyword evidence="2 5" id="KW-0812">Transmembrane</keyword>
<feature type="transmembrane region" description="Helical" evidence="5">
    <location>
        <begin position="67"/>
        <end position="89"/>
    </location>
</feature>
<dbReference type="GO" id="GO:0061513">
    <property type="term" value="F:glucose 6-phosphate:phosphate antiporter activity"/>
    <property type="evidence" value="ECO:0007669"/>
    <property type="project" value="TreeGrafter"/>
</dbReference>
<dbReference type="PIRSF" id="PIRSF002808">
    <property type="entry name" value="Hexose_phosphate_transp"/>
    <property type="match status" value="1"/>
</dbReference>
<dbReference type="InterPro" id="IPR036259">
    <property type="entry name" value="MFS_trans_sf"/>
</dbReference>
<feature type="transmembrane region" description="Helical" evidence="5">
    <location>
        <begin position="408"/>
        <end position="428"/>
    </location>
</feature>
<feature type="transmembrane region" description="Helical" evidence="5">
    <location>
        <begin position="253"/>
        <end position="271"/>
    </location>
</feature>
<keyword evidence="8" id="KW-1185">Reference proteome</keyword>
<evidence type="ECO:0000256" key="4">
    <source>
        <dbReference type="ARBA" id="ARBA00023136"/>
    </source>
</evidence>
<dbReference type="GO" id="GO:0005886">
    <property type="term" value="C:plasma membrane"/>
    <property type="evidence" value="ECO:0007669"/>
    <property type="project" value="UniProtKB-SubCell"/>
</dbReference>
<dbReference type="PANTHER" id="PTHR43826:SF6">
    <property type="entry name" value="GLYCEROL-3-PHOSPHATE TRANSPORTER"/>
    <property type="match status" value="1"/>
</dbReference>
<dbReference type="EMBL" id="CP049865">
    <property type="protein sequence ID" value="QIK72041.1"/>
    <property type="molecule type" value="Genomic_DNA"/>
</dbReference>
<dbReference type="InterPro" id="IPR051337">
    <property type="entry name" value="OPA_Antiporter"/>
</dbReference>
<keyword evidence="4 5" id="KW-0472">Membrane</keyword>
<feature type="transmembrane region" description="Helical" evidence="5">
    <location>
        <begin position="31"/>
        <end position="47"/>
    </location>
</feature>
<evidence type="ECO:0000313" key="8">
    <source>
        <dbReference type="Proteomes" id="UP000501058"/>
    </source>
</evidence>
<dbReference type="InterPro" id="IPR000849">
    <property type="entry name" value="Sugar_P_transporter"/>
</dbReference>
<dbReference type="Gene3D" id="1.20.1250.20">
    <property type="entry name" value="MFS general substrate transporter like domains"/>
    <property type="match status" value="2"/>
</dbReference>
<feature type="transmembrane region" description="Helical" evidence="5">
    <location>
        <begin position="164"/>
        <end position="182"/>
    </location>
</feature>
<feature type="transmembrane region" description="Helical" evidence="5">
    <location>
        <begin position="346"/>
        <end position="369"/>
    </location>
</feature>
<evidence type="ECO:0000256" key="1">
    <source>
        <dbReference type="ARBA" id="ARBA00004651"/>
    </source>
</evidence>
<feature type="transmembrane region" description="Helical" evidence="5">
    <location>
        <begin position="376"/>
        <end position="396"/>
    </location>
</feature>
<accession>A0A6G7Y5Z3</accession>
<evidence type="ECO:0000313" key="7">
    <source>
        <dbReference type="EMBL" id="QIK72041.1"/>
    </source>
</evidence>
<dbReference type="SUPFAM" id="SSF103473">
    <property type="entry name" value="MFS general substrate transporter"/>
    <property type="match status" value="1"/>
</dbReference>
<dbReference type="KEGG" id="prv:G7070_06880"/>
<dbReference type="Proteomes" id="UP000501058">
    <property type="component" value="Chromosome"/>
</dbReference>
<feature type="domain" description="Major facilitator superfamily (MFS) profile" evidence="6">
    <location>
        <begin position="31"/>
        <end position="435"/>
    </location>
</feature>